<evidence type="ECO:0008006" key="4">
    <source>
        <dbReference type="Google" id="ProtNLM"/>
    </source>
</evidence>
<evidence type="ECO:0000313" key="3">
    <source>
        <dbReference type="Proteomes" id="UP000193642"/>
    </source>
</evidence>
<sequence length="271" mass="30406">MDTFHPQSPNAISYFTVAINIISGLGIEVAIHGLVSVCTRLLDPKKRELKVYIIAALLITCNISAIVYIALGLYLQYVAGPSTCRIAGFVNNLTSHILNISFDSVVLSKCYYITNRNKYTLFCIALVFTNRIGWCIADLIRSYAFWDDTYALCLYFQDPNTGLGYNTADIINDAFATITALIVTYLRFSVSSKFIQSMMIRTIVRSILVIAASGWVLYVSLNSTDIVWYYIAWNTQIYVLVRMINLDVLLDSGKIKADTDSAKLDNIVFLE</sequence>
<proteinExistence type="predicted"/>
<feature type="transmembrane region" description="Helical" evidence="1">
    <location>
        <begin position="202"/>
        <end position="221"/>
    </location>
</feature>
<dbReference type="EMBL" id="MCGO01000020">
    <property type="protein sequence ID" value="ORY45293.1"/>
    <property type="molecule type" value="Genomic_DNA"/>
</dbReference>
<comment type="caution">
    <text evidence="2">The sequence shown here is derived from an EMBL/GenBank/DDBJ whole genome shotgun (WGS) entry which is preliminary data.</text>
</comment>
<protein>
    <recommendedName>
        <fullName evidence="4">G-protein coupled receptors family 1 profile domain-containing protein</fullName>
    </recommendedName>
</protein>
<name>A0A1Y2CE26_9FUNG</name>
<feature type="transmembrane region" description="Helical" evidence="1">
    <location>
        <begin position="12"/>
        <end position="39"/>
    </location>
</feature>
<feature type="transmembrane region" description="Helical" evidence="1">
    <location>
        <begin position="51"/>
        <end position="74"/>
    </location>
</feature>
<gene>
    <name evidence="2" type="ORF">BCR33DRAFT_765687</name>
</gene>
<feature type="transmembrane region" description="Helical" evidence="1">
    <location>
        <begin position="227"/>
        <end position="246"/>
    </location>
</feature>
<keyword evidence="3" id="KW-1185">Reference proteome</keyword>
<feature type="transmembrane region" description="Helical" evidence="1">
    <location>
        <begin position="119"/>
        <end position="140"/>
    </location>
</feature>
<organism evidence="2 3">
    <name type="scientific">Rhizoclosmatium globosum</name>
    <dbReference type="NCBI Taxonomy" id="329046"/>
    <lineage>
        <taxon>Eukaryota</taxon>
        <taxon>Fungi</taxon>
        <taxon>Fungi incertae sedis</taxon>
        <taxon>Chytridiomycota</taxon>
        <taxon>Chytridiomycota incertae sedis</taxon>
        <taxon>Chytridiomycetes</taxon>
        <taxon>Chytridiales</taxon>
        <taxon>Chytriomycetaceae</taxon>
        <taxon>Rhizoclosmatium</taxon>
    </lineage>
</organism>
<feature type="transmembrane region" description="Helical" evidence="1">
    <location>
        <begin position="170"/>
        <end position="190"/>
    </location>
</feature>
<dbReference type="Proteomes" id="UP000193642">
    <property type="component" value="Unassembled WGS sequence"/>
</dbReference>
<accession>A0A1Y2CE26</accession>
<evidence type="ECO:0000256" key="1">
    <source>
        <dbReference type="SAM" id="Phobius"/>
    </source>
</evidence>
<feature type="transmembrane region" description="Helical" evidence="1">
    <location>
        <begin position="86"/>
        <end position="107"/>
    </location>
</feature>
<keyword evidence="1" id="KW-0472">Membrane</keyword>
<dbReference type="AlphaFoldDB" id="A0A1Y2CE26"/>
<dbReference type="OrthoDB" id="2153227at2759"/>
<reference evidence="2 3" key="1">
    <citation type="submission" date="2016-07" db="EMBL/GenBank/DDBJ databases">
        <title>Pervasive Adenine N6-methylation of Active Genes in Fungi.</title>
        <authorList>
            <consortium name="DOE Joint Genome Institute"/>
            <person name="Mondo S.J."/>
            <person name="Dannebaum R.O."/>
            <person name="Kuo R.C."/>
            <person name="Labutti K."/>
            <person name="Haridas S."/>
            <person name="Kuo A."/>
            <person name="Salamov A."/>
            <person name="Ahrendt S.R."/>
            <person name="Lipzen A."/>
            <person name="Sullivan W."/>
            <person name="Andreopoulos W.B."/>
            <person name="Clum A."/>
            <person name="Lindquist E."/>
            <person name="Daum C."/>
            <person name="Ramamoorthy G.K."/>
            <person name="Gryganskyi A."/>
            <person name="Culley D."/>
            <person name="Magnuson J.K."/>
            <person name="James T.Y."/>
            <person name="O'Malley M.A."/>
            <person name="Stajich J.E."/>
            <person name="Spatafora J.W."/>
            <person name="Visel A."/>
            <person name="Grigoriev I.V."/>
        </authorList>
    </citation>
    <scope>NUCLEOTIDE SEQUENCE [LARGE SCALE GENOMIC DNA]</scope>
    <source>
        <strain evidence="2 3">JEL800</strain>
    </source>
</reference>
<keyword evidence="1" id="KW-0812">Transmembrane</keyword>
<keyword evidence="1" id="KW-1133">Transmembrane helix</keyword>
<evidence type="ECO:0000313" key="2">
    <source>
        <dbReference type="EMBL" id="ORY45293.1"/>
    </source>
</evidence>